<dbReference type="Proteomes" id="UP000026941">
    <property type="component" value="Unassembled WGS sequence"/>
</dbReference>
<evidence type="ECO:0000313" key="2">
    <source>
        <dbReference type="EMBL" id="GAJ90688.1"/>
    </source>
</evidence>
<name>A0AA87U5P7_RHIRH</name>
<proteinExistence type="predicted"/>
<dbReference type="AlphaFoldDB" id="A0AA87U5P7"/>
<evidence type="ECO:0000313" key="3">
    <source>
        <dbReference type="Proteomes" id="UP000026941"/>
    </source>
</evidence>
<organism evidence="2 3">
    <name type="scientific">Rhizobium rhizogenes NBRC 13257</name>
    <dbReference type="NCBI Taxonomy" id="1220581"/>
    <lineage>
        <taxon>Bacteria</taxon>
        <taxon>Pseudomonadati</taxon>
        <taxon>Pseudomonadota</taxon>
        <taxon>Alphaproteobacteria</taxon>
        <taxon>Hyphomicrobiales</taxon>
        <taxon>Rhizobiaceae</taxon>
        <taxon>Rhizobium/Agrobacterium group</taxon>
        <taxon>Rhizobium</taxon>
    </lineage>
</organism>
<accession>A0AA87U5P7</accession>
<evidence type="ECO:0000256" key="1">
    <source>
        <dbReference type="SAM" id="SignalP"/>
    </source>
</evidence>
<comment type="caution">
    <text evidence="2">The sequence shown here is derived from an EMBL/GenBank/DDBJ whole genome shotgun (WGS) entry which is preliminary data.</text>
</comment>
<sequence length="486" mass="51365">MRSRAIAAAAVFSIGLAGASQAADVNEQGAKELRNILTHSLSRDLARSGFVTVTPSGDQYQITYDLAKFFDKINSSALSVTGFKPLLLFAQPLAEGKWHLKGDNSLDVSVHSPTADVSYSVASNSVDGIFDPALEVMRSLETKSSGIKFSSIGSGRNTGHAMDATIDSASFSSLVTDGTGAGKVNLQSQGTLQHFNETVTGSGASSVNLGADSIDIKVVATSLPAKELRELVHFFIQHVKAKQLSDSGSEKFAELVRRALPGFGSLDESVTLNNLLVTTAKGKVGVKTVDYSFKMDGLTKASNVNFGLRAEHFTPDAGLIPSAYAAFLPETLDVQIGMPDINFEGIVDAALKNVSTRATPVSGEALKRIAFPGGLATLEFPKISATSGVYDVEVSGALKRATQSHAGYSLQATILARDFDKTVTAIQDAAKTDPQLNKVSFGLMAAKGFAKTDPDGRLRWDVTMDENRTVTVNGQVLKGPKGQKNP</sequence>
<dbReference type="EMBL" id="BAYX01000001">
    <property type="protein sequence ID" value="GAJ90688.1"/>
    <property type="molecule type" value="Genomic_DNA"/>
</dbReference>
<protein>
    <recommendedName>
        <fullName evidence="4">YdgA family protein</fullName>
    </recommendedName>
</protein>
<gene>
    <name evidence="2" type="ORF">RRH01S_01_01520</name>
</gene>
<dbReference type="RefSeq" id="WP_034517860.1">
    <property type="nucleotide sequence ID" value="NZ_BAYX01000001.1"/>
</dbReference>
<feature type="chain" id="PRO_5041670682" description="YdgA family protein" evidence="1">
    <location>
        <begin position="23"/>
        <end position="486"/>
    </location>
</feature>
<evidence type="ECO:0008006" key="4">
    <source>
        <dbReference type="Google" id="ProtNLM"/>
    </source>
</evidence>
<keyword evidence="1" id="KW-0732">Signal</keyword>
<feature type="signal peptide" evidence="1">
    <location>
        <begin position="1"/>
        <end position="22"/>
    </location>
</feature>
<reference evidence="2 3" key="1">
    <citation type="submission" date="2014-05" db="EMBL/GenBank/DDBJ databases">
        <title>Whole genome shotgun sequence of Rhizobium rhizogenes NBRC 13257.</title>
        <authorList>
            <person name="Katano-Makiyama Y."/>
            <person name="Hosoyama A."/>
            <person name="Hashimoto M."/>
            <person name="Hosoyama Y."/>
            <person name="Noguchi M."/>
            <person name="Tsuchikane K."/>
            <person name="Kimura A."/>
            <person name="Ohji S."/>
            <person name="Ichikawa N."/>
            <person name="Yamazoe A."/>
            <person name="Fujita N."/>
        </authorList>
    </citation>
    <scope>NUCLEOTIDE SEQUENCE [LARGE SCALE GENOMIC DNA]</scope>
    <source>
        <strain evidence="2 3">NBRC 13257</strain>
    </source>
</reference>